<keyword evidence="6" id="KW-1185">Reference proteome</keyword>
<feature type="domain" description="SbsA Ig-like" evidence="3">
    <location>
        <begin position="31"/>
        <end position="118"/>
    </location>
</feature>
<feature type="domain" description="SbsA Ig-like" evidence="3">
    <location>
        <begin position="469"/>
        <end position="568"/>
    </location>
</feature>
<dbReference type="EMBL" id="FNNE01000004">
    <property type="protein sequence ID" value="SDW76849.1"/>
    <property type="molecule type" value="Genomic_DNA"/>
</dbReference>
<feature type="signal peptide" evidence="2">
    <location>
        <begin position="1"/>
        <end position="25"/>
    </location>
</feature>
<dbReference type="Gene3D" id="2.60.40.1220">
    <property type="match status" value="1"/>
</dbReference>
<keyword evidence="1 2" id="KW-0732">Signal</keyword>
<evidence type="ECO:0000313" key="6">
    <source>
        <dbReference type="Proteomes" id="UP000199675"/>
    </source>
</evidence>
<dbReference type="OrthoDB" id="6716594at2"/>
<dbReference type="InterPro" id="IPR032812">
    <property type="entry name" value="SbsA_Ig"/>
</dbReference>
<evidence type="ECO:0000256" key="1">
    <source>
        <dbReference type="ARBA" id="ARBA00022729"/>
    </source>
</evidence>
<protein>
    <submittedName>
        <fullName evidence="5">Ig-like domain-containing protein</fullName>
    </submittedName>
</protein>
<evidence type="ECO:0000313" key="5">
    <source>
        <dbReference type="EMBL" id="SDX53824.1"/>
    </source>
</evidence>
<name>A0A1H3CJQ1_9GAMM</name>
<evidence type="ECO:0000313" key="4">
    <source>
        <dbReference type="EMBL" id="SDW76849.1"/>
    </source>
</evidence>
<gene>
    <name evidence="4" type="ORF">SAMN04487960_10484</name>
    <name evidence="5" type="ORF">SAMN04487960_110183</name>
</gene>
<proteinExistence type="predicted"/>
<accession>A0A1H3CJQ1</accession>
<evidence type="ECO:0000259" key="3">
    <source>
        <dbReference type="Pfam" id="PF13205"/>
    </source>
</evidence>
<dbReference type="Pfam" id="PF13205">
    <property type="entry name" value="Big_5"/>
    <property type="match status" value="2"/>
</dbReference>
<sequence length="1039" mass="111099">MIRNNTTVLIAAALTLLAGCGGDQAVMLSAEAPPGLIYSYPADGQQEVAPQADLVLRFSTVVAEPRLALVDADGAAVGHTLQAVDGGQSWLIRPERALAPAQTYRLSLSEPLVTDGGTLTELDDGELVFSTRGSRTTIRSESVTDSRFGLATMIPDGQRFPVMDFSTLRLTLTQDIHPDGVVYGDSVRLENSAGELVPAYVIARGRQLVIDPLAPEGSDSDELTAGETYTLTLKALPNLYGDQMLDLALPLVPRESGPTEVLYQTATANSTSQDLRSKLNGEPVNGISLQSVLLGNTPHAWQTGAMWAELAYGPHYPEMTPLRIPRGTVLSSTSLDVNVGGVVPLMTATGVQKTGEIRVVMTTDAIGYLFPNPYSDSDEAPRHVRLFMDVSMNTVEGQPNASLSQDLTGLELVGLARIHDGTLEIDALSMVEPALLGLENARASLAFNIRAETANRAQQDAPQPLADLAAPALVSWMPGNDAAMIRAHRPGDPVTLFFDEPLDRDSVRAGVRLFSGDNEVTSDVSVDGTSVTLQPVGGLQHGTSYQVRIDSLLTDLAGNGAQPQQLAFALPLAADASASSPLAVTTYPGFPCVTIGLGLLSDDHGRCQGTLDGNGVPHNGSDEHMPLQTLPANRPVVVTFSQSMDLASIRLGESFRVERVTDLGSGNGQDVTVAAEPVTGRLMLNNQRLRFYPDQPWQVGAYYRYTLASQASASPDCGQAICSSLGQALETNALMGLSQRGGPDLTIYFKGSAATDTVFLPLRNLPVRDVNADSVIQCAIVEETNGDGVVVRQSYASDCVEPSNMAFDAGGEPLTPPQATRVISQDRSHARVGCNRDRKNIFSSWLLTECPELKFIYQTGALNTEVIGPVDPDNPAAGVRVLLYPTLLTTTSLTVNAMVLSDLTWAETPTGPQVIRMRYADDGSGERNGLIPGVIRTGADGYPVFETDVDLYLDAPDLHTPLSLPHNQHSVPLYLDLLGEVRFLEDGRQVIEQYNQQAQTITVNVGGLVEFDLEIPVNGLRLSYLSPPVKELSVFSQAQ</sequence>
<dbReference type="PROSITE" id="PS51257">
    <property type="entry name" value="PROKAR_LIPOPROTEIN"/>
    <property type="match status" value="1"/>
</dbReference>
<dbReference type="RefSeq" id="WP_091812336.1">
    <property type="nucleotide sequence ID" value="NZ_FNNE01000004.1"/>
</dbReference>
<feature type="chain" id="PRO_5015065421" evidence="2">
    <location>
        <begin position="26"/>
        <end position="1039"/>
    </location>
</feature>
<dbReference type="AlphaFoldDB" id="A0A1H3CJQ1"/>
<dbReference type="EMBL" id="FNNE01000010">
    <property type="protein sequence ID" value="SDX53824.1"/>
    <property type="molecule type" value="Genomic_DNA"/>
</dbReference>
<organism evidence="5 6">
    <name type="scientific">Marinobacter mobilis</name>
    <dbReference type="NCBI Taxonomy" id="488533"/>
    <lineage>
        <taxon>Bacteria</taxon>
        <taxon>Pseudomonadati</taxon>
        <taxon>Pseudomonadota</taxon>
        <taxon>Gammaproteobacteria</taxon>
        <taxon>Pseudomonadales</taxon>
        <taxon>Marinobacteraceae</taxon>
        <taxon>Marinobacter</taxon>
    </lineage>
</organism>
<evidence type="ECO:0000256" key="2">
    <source>
        <dbReference type="SAM" id="SignalP"/>
    </source>
</evidence>
<reference evidence="5 6" key="1">
    <citation type="submission" date="2016-10" db="EMBL/GenBank/DDBJ databases">
        <authorList>
            <person name="de Groot N.N."/>
        </authorList>
    </citation>
    <scope>NUCLEOTIDE SEQUENCE [LARGE SCALE GENOMIC DNA]</scope>
    <source>
        <strain evidence="5 6">CGMCC 1.7059</strain>
    </source>
</reference>
<dbReference type="STRING" id="488533.SAMN04487960_10484"/>
<dbReference type="InterPro" id="IPR014755">
    <property type="entry name" value="Cu-Rt/internalin_Ig-like"/>
</dbReference>
<dbReference type="Proteomes" id="UP000199675">
    <property type="component" value="Unassembled WGS sequence"/>
</dbReference>